<sequence length="319" mass="34365">MRIVFAILGLLGFAVAAVFVWTGLQQRTQNAGAAPDQTELVLPPAQDEPADLYADVAGARIRYRVSGPEDGPTLLLLHGFTFSLESWDALADRLDERYRVVRYDLLGHGLTGPDPQERYAPGDRASFAGEVIRALALEQPVVIGNSLGGLIAWRLAAAEPELVRSLVLIAPGAFPFNGVTEEPAPIPPGVAFFLRSPSEPLLRASLASVYADPAVITEQKLALVGERMKGNGDAFIRSLELFTLPDPSDTLSVIEQPTLIIWGEEDRIIPPMHGPLVADAMPKARLITYQGIGHVPQEEVPGRVAGDIEAFLEGLEPSE</sequence>
<dbReference type="AlphaFoldDB" id="A0A9X2RIG1"/>
<keyword evidence="3" id="KW-1185">Reference proteome</keyword>
<dbReference type="PANTHER" id="PTHR46438:SF11">
    <property type="entry name" value="LIPASE-RELATED"/>
    <property type="match status" value="1"/>
</dbReference>
<gene>
    <name evidence="2" type="ORF">NOG11_11510</name>
</gene>
<feature type="domain" description="AB hydrolase-1" evidence="1">
    <location>
        <begin position="74"/>
        <end position="305"/>
    </location>
</feature>
<keyword evidence="2" id="KW-0378">Hydrolase</keyword>
<organism evidence="2 3">
    <name type="scientific">Parvularcula maris</name>
    <dbReference type="NCBI Taxonomy" id="2965077"/>
    <lineage>
        <taxon>Bacteria</taxon>
        <taxon>Pseudomonadati</taxon>
        <taxon>Pseudomonadota</taxon>
        <taxon>Alphaproteobacteria</taxon>
        <taxon>Parvularculales</taxon>
        <taxon>Parvularculaceae</taxon>
        <taxon>Parvularcula</taxon>
    </lineage>
</organism>
<dbReference type="RefSeq" id="WP_256619911.1">
    <property type="nucleotide sequence ID" value="NZ_JANIBC010000011.1"/>
</dbReference>
<dbReference type="SUPFAM" id="SSF53474">
    <property type="entry name" value="alpha/beta-Hydrolases"/>
    <property type="match status" value="1"/>
</dbReference>
<evidence type="ECO:0000313" key="2">
    <source>
        <dbReference type="EMBL" id="MCQ8186015.1"/>
    </source>
</evidence>
<dbReference type="PANTHER" id="PTHR46438">
    <property type="entry name" value="ALPHA/BETA-HYDROLASES SUPERFAMILY PROTEIN"/>
    <property type="match status" value="1"/>
</dbReference>
<name>A0A9X2RIG1_9PROT</name>
<reference evidence="2" key="1">
    <citation type="submission" date="2022-07" db="EMBL/GenBank/DDBJ databases">
        <title>Parvularcula maris sp. nov., an algicidal bacterium isolated from seawater.</title>
        <authorList>
            <person name="Li F."/>
        </authorList>
    </citation>
    <scope>NUCLEOTIDE SEQUENCE</scope>
    <source>
        <strain evidence="2">BGMRC 0090</strain>
    </source>
</reference>
<dbReference type="InterPro" id="IPR029058">
    <property type="entry name" value="AB_hydrolase_fold"/>
</dbReference>
<dbReference type="InterPro" id="IPR000073">
    <property type="entry name" value="AB_hydrolase_1"/>
</dbReference>
<dbReference type="GO" id="GO:0016787">
    <property type="term" value="F:hydrolase activity"/>
    <property type="evidence" value="ECO:0007669"/>
    <property type="project" value="UniProtKB-KW"/>
</dbReference>
<dbReference type="Pfam" id="PF12697">
    <property type="entry name" value="Abhydrolase_6"/>
    <property type="match status" value="1"/>
</dbReference>
<dbReference type="EMBL" id="JANIBC010000011">
    <property type="protein sequence ID" value="MCQ8186015.1"/>
    <property type="molecule type" value="Genomic_DNA"/>
</dbReference>
<evidence type="ECO:0000313" key="3">
    <source>
        <dbReference type="Proteomes" id="UP001142610"/>
    </source>
</evidence>
<dbReference type="Gene3D" id="3.40.50.1820">
    <property type="entry name" value="alpha/beta hydrolase"/>
    <property type="match status" value="1"/>
</dbReference>
<dbReference type="Proteomes" id="UP001142610">
    <property type="component" value="Unassembled WGS sequence"/>
</dbReference>
<dbReference type="PRINTS" id="PR00111">
    <property type="entry name" value="ABHYDROLASE"/>
</dbReference>
<proteinExistence type="predicted"/>
<accession>A0A9X2RIG1</accession>
<evidence type="ECO:0000259" key="1">
    <source>
        <dbReference type="Pfam" id="PF12697"/>
    </source>
</evidence>
<comment type="caution">
    <text evidence="2">The sequence shown here is derived from an EMBL/GenBank/DDBJ whole genome shotgun (WGS) entry which is preliminary data.</text>
</comment>
<protein>
    <submittedName>
        <fullName evidence="2">Alpha/beta fold hydrolase</fullName>
    </submittedName>
</protein>